<proteinExistence type="predicted"/>
<reference evidence="1" key="1">
    <citation type="submission" date="2019-08" db="EMBL/GenBank/DDBJ databases">
        <authorList>
            <person name="Kucharzyk K."/>
            <person name="Murdoch R.W."/>
            <person name="Higgins S."/>
            <person name="Loffler F."/>
        </authorList>
    </citation>
    <scope>NUCLEOTIDE SEQUENCE</scope>
</reference>
<evidence type="ECO:0000313" key="1">
    <source>
        <dbReference type="EMBL" id="MPL62184.1"/>
    </source>
</evidence>
<name>A0A644T5U9_9ZZZZ</name>
<comment type="caution">
    <text evidence="1">The sequence shown here is derived from an EMBL/GenBank/DDBJ whole genome shotgun (WGS) entry which is preliminary data.</text>
</comment>
<dbReference type="AlphaFoldDB" id="A0A644T5U9"/>
<accession>A0A644T5U9</accession>
<protein>
    <submittedName>
        <fullName evidence="1">Uncharacterized protein</fullName>
    </submittedName>
</protein>
<organism evidence="1">
    <name type="scientific">bioreactor metagenome</name>
    <dbReference type="NCBI Taxonomy" id="1076179"/>
    <lineage>
        <taxon>unclassified sequences</taxon>
        <taxon>metagenomes</taxon>
        <taxon>ecological metagenomes</taxon>
    </lineage>
</organism>
<dbReference type="EMBL" id="VSSQ01000017">
    <property type="protein sequence ID" value="MPL62184.1"/>
    <property type="molecule type" value="Genomic_DNA"/>
</dbReference>
<sequence length="219" mass="25711">MEELSLKNNLEEDLKVKINLLFEVDKKTNEKLGEFYKKLKTKYEDIIIPNKEDGLPFHFTIIGGGNIEESELREFVEEGKGKLKNSLDKLKMFNEEKRIPKPDDRSQLSWHAFPFGRERILILRLKFTDKDYVLSGDKKLNKEIAKDLGNPNMDFSLPSHITICKFSPPENLFVDFDTLLQNAQNLFENMSIKENIELFPTVYVKNTKEKQFYKLNIEN</sequence>
<gene>
    <name evidence="1" type="ORF">SDC9_07788</name>
</gene>